<gene>
    <name evidence="2" type="ORF">niasHT_007502</name>
</gene>
<proteinExistence type="predicted"/>
<evidence type="ECO:0000256" key="1">
    <source>
        <dbReference type="SAM" id="Phobius"/>
    </source>
</evidence>
<comment type="caution">
    <text evidence="2">The sequence shown here is derived from an EMBL/GenBank/DDBJ whole genome shotgun (WGS) entry which is preliminary data.</text>
</comment>
<reference evidence="2 3" key="1">
    <citation type="submission" date="2024-10" db="EMBL/GenBank/DDBJ databases">
        <authorList>
            <person name="Kim D."/>
        </authorList>
    </citation>
    <scope>NUCLEOTIDE SEQUENCE [LARGE SCALE GENOMIC DNA]</scope>
    <source>
        <strain evidence="2">BH-2024</strain>
    </source>
</reference>
<dbReference type="EMBL" id="JBICBT010000334">
    <property type="protein sequence ID" value="KAL3117099.1"/>
    <property type="molecule type" value="Genomic_DNA"/>
</dbReference>
<feature type="transmembrane region" description="Helical" evidence="1">
    <location>
        <begin position="66"/>
        <end position="84"/>
    </location>
</feature>
<keyword evidence="1" id="KW-0472">Membrane</keyword>
<feature type="transmembrane region" description="Helical" evidence="1">
    <location>
        <begin position="90"/>
        <end position="109"/>
    </location>
</feature>
<keyword evidence="3" id="KW-1185">Reference proteome</keyword>
<keyword evidence="1" id="KW-1133">Transmembrane helix</keyword>
<organism evidence="2 3">
    <name type="scientific">Heterodera trifolii</name>
    <dbReference type="NCBI Taxonomy" id="157864"/>
    <lineage>
        <taxon>Eukaryota</taxon>
        <taxon>Metazoa</taxon>
        <taxon>Ecdysozoa</taxon>
        <taxon>Nematoda</taxon>
        <taxon>Chromadorea</taxon>
        <taxon>Rhabditida</taxon>
        <taxon>Tylenchina</taxon>
        <taxon>Tylenchomorpha</taxon>
        <taxon>Tylenchoidea</taxon>
        <taxon>Heteroderidae</taxon>
        <taxon>Heteroderinae</taxon>
        <taxon>Heterodera</taxon>
    </lineage>
</organism>
<name>A0ABD2LS31_9BILA</name>
<protein>
    <submittedName>
        <fullName evidence="2">Uncharacterized protein</fullName>
    </submittedName>
</protein>
<keyword evidence="1" id="KW-0812">Transmembrane</keyword>
<evidence type="ECO:0000313" key="3">
    <source>
        <dbReference type="Proteomes" id="UP001620626"/>
    </source>
</evidence>
<dbReference type="Proteomes" id="UP001620626">
    <property type="component" value="Unassembled WGS sequence"/>
</dbReference>
<accession>A0ABD2LS31</accession>
<sequence length="174" mass="19366">MEISDKNQQNAWTILNSSTPTSSGPFVSEAKVAVTSWSLQKDARIVLRFAKKRNTAIISPKPKCHLLNIFLEMLISPFLCNSYLIKARLVYISVSAIFAKICCILAGIADDRRVKFRLTEGNVLNNLLTAQRIDTVGMVRAVKEFAGRCAGVGLRSTEVTRTLSKRKFDGKMIK</sequence>
<dbReference type="AlphaFoldDB" id="A0ABD2LS31"/>
<evidence type="ECO:0000313" key="2">
    <source>
        <dbReference type="EMBL" id="KAL3117099.1"/>
    </source>
</evidence>